<dbReference type="GO" id="GO:0005881">
    <property type="term" value="C:cytoplasmic microtubule"/>
    <property type="evidence" value="ECO:0007669"/>
    <property type="project" value="TreeGrafter"/>
</dbReference>
<evidence type="ECO:0000256" key="1">
    <source>
        <dbReference type="ARBA" id="ARBA00004186"/>
    </source>
</evidence>
<feature type="compositionally biased region" description="Polar residues" evidence="6">
    <location>
        <begin position="910"/>
        <end position="921"/>
    </location>
</feature>
<dbReference type="GO" id="GO:0051301">
    <property type="term" value="P:cell division"/>
    <property type="evidence" value="ECO:0007669"/>
    <property type="project" value="UniProtKB-KW"/>
</dbReference>
<feature type="compositionally biased region" description="Basic and acidic residues" evidence="6">
    <location>
        <begin position="897"/>
        <end position="906"/>
    </location>
</feature>
<feature type="compositionally biased region" description="Low complexity" evidence="6">
    <location>
        <begin position="673"/>
        <end position="684"/>
    </location>
</feature>
<evidence type="ECO:0000256" key="4">
    <source>
        <dbReference type="ARBA" id="ARBA00022701"/>
    </source>
</evidence>
<feature type="compositionally biased region" description="Basic and acidic residues" evidence="6">
    <location>
        <begin position="975"/>
        <end position="986"/>
    </location>
</feature>
<feature type="region of interest" description="Disordered" evidence="6">
    <location>
        <begin position="854"/>
        <end position="922"/>
    </location>
</feature>
<feature type="region of interest" description="Disordered" evidence="6">
    <location>
        <begin position="258"/>
        <end position="327"/>
    </location>
</feature>
<dbReference type="EMBL" id="PGCJ01001000">
    <property type="protein sequence ID" value="PLW11929.1"/>
    <property type="molecule type" value="Genomic_DNA"/>
</dbReference>
<evidence type="ECO:0000256" key="5">
    <source>
        <dbReference type="ARBA" id="ARBA00022776"/>
    </source>
</evidence>
<feature type="compositionally biased region" description="Basic and acidic residues" evidence="6">
    <location>
        <begin position="515"/>
        <end position="560"/>
    </location>
</feature>
<feature type="region of interest" description="Disordered" evidence="6">
    <location>
        <begin position="343"/>
        <end position="684"/>
    </location>
</feature>
<feature type="compositionally biased region" description="Low complexity" evidence="6">
    <location>
        <begin position="598"/>
        <end position="639"/>
    </location>
</feature>
<dbReference type="GO" id="GO:0008017">
    <property type="term" value="F:microtubule binding"/>
    <property type="evidence" value="ECO:0007669"/>
    <property type="project" value="TreeGrafter"/>
</dbReference>
<feature type="domain" description="CLASP N-terminal" evidence="7">
    <location>
        <begin position="32"/>
        <end position="251"/>
    </location>
</feature>
<dbReference type="OrthoDB" id="46159at2759"/>
<comment type="subcellular location">
    <subcellularLocation>
        <location evidence="1">Cytoplasm</location>
        <location evidence="1">Cytoskeleton</location>
        <location evidence="1">Spindle</location>
    </subcellularLocation>
</comment>
<evidence type="ECO:0000259" key="7">
    <source>
        <dbReference type="Pfam" id="PF12348"/>
    </source>
</evidence>
<keyword evidence="5" id="KW-0498">Mitosis</keyword>
<feature type="compositionally biased region" description="Low complexity" evidence="6">
    <location>
        <begin position="457"/>
        <end position="495"/>
    </location>
</feature>
<dbReference type="PANTHER" id="PTHR21567:SF60">
    <property type="entry name" value="CLASP N-TERMINAL DOMAIN-CONTAINING PROTEIN"/>
    <property type="match status" value="1"/>
</dbReference>
<dbReference type="AlphaFoldDB" id="A0A2N5SFD7"/>
<dbReference type="PANTHER" id="PTHR21567">
    <property type="entry name" value="CLASP"/>
    <property type="match status" value="1"/>
</dbReference>
<dbReference type="SUPFAM" id="SSF48371">
    <property type="entry name" value="ARM repeat"/>
    <property type="match status" value="1"/>
</dbReference>
<protein>
    <recommendedName>
        <fullName evidence="7">CLASP N-terminal domain-containing protein</fullName>
    </recommendedName>
</protein>
<evidence type="ECO:0000256" key="3">
    <source>
        <dbReference type="ARBA" id="ARBA00022618"/>
    </source>
</evidence>
<gene>
    <name evidence="8" type="ORF">PCANC_22003</name>
</gene>
<evidence type="ECO:0000256" key="6">
    <source>
        <dbReference type="SAM" id="MobiDB-lite"/>
    </source>
</evidence>
<comment type="caution">
    <text evidence="8">The sequence shown here is derived from an EMBL/GenBank/DDBJ whole genome shotgun (WGS) entry which is preliminary data.</text>
</comment>
<dbReference type="STRING" id="200324.A0A2N5SFD7"/>
<keyword evidence="3" id="KW-0132">Cell division</keyword>
<organism evidence="8 9">
    <name type="scientific">Puccinia coronata f. sp. avenae</name>
    <dbReference type="NCBI Taxonomy" id="200324"/>
    <lineage>
        <taxon>Eukaryota</taxon>
        <taxon>Fungi</taxon>
        <taxon>Dikarya</taxon>
        <taxon>Basidiomycota</taxon>
        <taxon>Pucciniomycotina</taxon>
        <taxon>Pucciniomycetes</taxon>
        <taxon>Pucciniales</taxon>
        <taxon>Pucciniaceae</taxon>
        <taxon>Puccinia</taxon>
    </lineage>
</organism>
<dbReference type="GO" id="GO:0005815">
    <property type="term" value="C:microtubule organizing center"/>
    <property type="evidence" value="ECO:0007669"/>
    <property type="project" value="TreeGrafter"/>
</dbReference>
<feature type="compositionally biased region" description="Polar residues" evidence="6">
    <location>
        <begin position="403"/>
        <end position="418"/>
    </location>
</feature>
<evidence type="ECO:0000313" key="9">
    <source>
        <dbReference type="Proteomes" id="UP000235388"/>
    </source>
</evidence>
<comment type="similarity">
    <text evidence="2">Belongs to the CLASP family.</text>
</comment>
<dbReference type="InterPro" id="IPR016024">
    <property type="entry name" value="ARM-type_fold"/>
</dbReference>
<feature type="compositionally biased region" description="Low complexity" evidence="6">
    <location>
        <begin position="258"/>
        <end position="270"/>
    </location>
</feature>
<dbReference type="Gene3D" id="1.25.10.10">
    <property type="entry name" value="Leucine-rich Repeat Variant"/>
    <property type="match status" value="1"/>
</dbReference>
<dbReference type="InterPro" id="IPR011989">
    <property type="entry name" value="ARM-like"/>
</dbReference>
<dbReference type="GO" id="GO:0005876">
    <property type="term" value="C:spindle microtubule"/>
    <property type="evidence" value="ECO:0007669"/>
    <property type="project" value="TreeGrafter"/>
</dbReference>
<feature type="compositionally biased region" description="Pro residues" evidence="6">
    <location>
        <begin position="749"/>
        <end position="760"/>
    </location>
</feature>
<dbReference type="GO" id="GO:1990023">
    <property type="term" value="C:mitotic spindle midzone"/>
    <property type="evidence" value="ECO:0007669"/>
    <property type="project" value="TreeGrafter"/>
</dbReference>
<keyword evidence="5" id="KW-0131">Cell cycle</keyword>
<name>A0A2N5SFD7_9BASI</name>
<evidence type="ECO:0000256" key="2">
    <source>
        <dbReference type="ARBA" id="ARBA00009549"/>
    </source>
</evidence>
<feature type="compositionally biased region" description="Polar residues" evidence="6">
    <location>
        <begin position="378"/>
        <end position="396"/>
    </location>
</feature>
<dbReference type="Pfam" id="PF12348">
    <property type="entry name" value="CLASP_N"/>
    <property type="match status" value="1"/>
</dbReference>
<feature type="compositionally biased region" description="Low complexity" evidence="6">
    <location>
        <begin position="711"/>
        <end position="748"/>
    </location>
</feature>
<keyword evidence="4" id="KW-0493">Microtubule</keyword>
<accession>A0A2N5SFD7</accession>
<feature type="compositionally biased region" description="Polar residues" evidence="6">
    <location>
        <begin position="987"/>
        <end position="999"/>
    </location>
</feature>
<dbReference type="InterPro" id="IPR024395">
    <property type="entry name" value="CLASP_N_dom"/>
</dbReference>
<feature type="region of interest" description="Disordered" evidence="6">
    <location>
        <begin position="700"/>
        <end position="780"/>
    </location>
</feature>
<reference evidence="8 9" key="1">
    <citation type="submission" date="2017-11" db="EMBL/GenBank/DDBJ databases">
        <title>De novo assembly and phasing of dikaryotic genomes from two isolates of Puccinia coronata f. sp. avenae, the causal agent of oat crown rust.</title>
        <authorList>
            <person name="Miller M.E."/>
            <person name="Zhang Y."/>
            <person name="Omidvar V."/>
            <person name="Sperschneider J."/>
            <person name="Schwessinger B."/>
            <person name="Raley C."/>
            <person name="Palmer J.M."/>
            <person name="Garnica D."/>
            <person name="Upadhyaya N."/>
            <person name="Rathjen J."/>
            <person name="Taylor J.M."/>
            <person name="Park R.F."/>
            <person name="Dodds P.N."/>
            <person name="Hirsch C.D."/>
            <person name="Kianian S.F."/>
            <person name="Figueroa M."/>
        </authorList>
    </citation>
    <scope>NUCLEOTIDE SEQUENCE [LARGE SCALE GENOMIC DNA]</scope>
    <source>
        <strain evidence="8">12NC29</strain>
    </source>
</reference>
<feature type="compositionally biased region" description="Polar residues" evidence="6">
    <location>
        <begin position="764"/>
        <end position="777"/>
    </location>
</feature>
<dbReference type="Proteomes" id="UP000235388">
    <property type="component" value="Unassembled WGS sequence"/>
</dbReference>
<feature type="region of interest" description="Disordered" evidence="6">
    <location>
        <begin position="962"/>
        <end position="1061"/>
    </location>
</feature>
<feature type="compositionally biased region" description="Basic residues" evidence="6">
    <location>
        <begin position="870"/>
        <end position="885"/>
    </location>
</feature>
<evidence type="ECO:0000313" key="8">
    <source>
        <dbReference type="EMBL" id="PLW11929.1"/>
    </source>
</evidence>
<dbReference type="GO" id="GO:0090307">
    <property type="term" value="P:mitotic spindle assembly"/>
    <property type="evidence" value="ECO:0007669"/>
    <property type="project" value="TreeGrafter"/>
</dbReference>
<keyword evidence="9" id="KW-1185">Reference proteome</keyword>
<sequence>MVKKLLEEPVRITATSQCLHEFDLLKEALLIEETEDTWQNIDASLKRFTAAIRGGACDHHDEFLKRWKETDIVRGLVNAMSTERTRLSGTALDLVAATSRLGGYWDSAVPFYAPTIIKLLGRASKIYVTRATITLTSLIKGTKSPAFIPYLIDGISEKSVTIRIGCADALLCCLSDIINDTEECSTRKPRSKDALNKRLNDVENAIKVGGRDRDPKVRSIFKRIWELYERQWPARAASLAQPLTPTIKRYLGIGSTLTSSHASHTSHASSNGLANREINPSREKVPPSAHRRTGSKNAAEAPLPPATKITGAHASKSIKSHNSHSALSKAGDLATLQKAMMVPLPPDKPEHREPSVSRGPGRAGLISTRTKTPAEGSIHQSQSSGRNMKRSNSTMRAQRVPLPSQTDPPASSTVTKPRTATRVPLQPISSVGVQPVKDVPIKPNQTSATVPTHHPISTEAVASNASSEASKALFKPARPASAAAQAVSKPSHQSQQPPPTLHTRPLPRRAAQEASNDKPFDDKPSNDKPSKDKASNDKASNDKASNDKASNDKASNDKPASEPLVINTLNVSVRSHTRKIQTEESAPILKISQPFRPTKSCSKSSSNAVVTSSKPPSTKPDPNSKSDSAAASISGAMSSQPTKAPMQIDELPEALRLPVLTPLPSSPMPPLAPLSSSMSSLPATHPVSKIESLFPAEVLSSSVPLPPSTTSPPAETLPSLEPLPPSITLLPSESQPPREPQQLSKPIPESLPPPATPLPPVAVQLTSSLPAQTTSSHDAVKSGLTLPVEVISQKMTFNQSLPSKPAPVASQSSNVPLKPFSIFLSSFGTPGPKICKALPDDLIVPMSVPLPPSPNSPYIGLNQQVNPKGSARKPNRSQRSPRLRKQPSSSRSSVKVADTEGNHENGEITAASSPTHPNPTCQLPAVQEGVLVDFDHEDTIWIPRPPTLHQDLLQLENHLGVTPASDEASDGEDGPQEKRPRVDTENSRSSADSTFSITRGTVEALCVPPEVSTPRQHPPRRDPSIFYWDQPDLETDGEDSGDKTISCLKEEPPSFSEDVTVNDGSSFRTNFLGGIDAQNQSTPASGGVCEAASRRLKLANLSPQAS</sequence>
<proteinExistence type="inferred from homology"/>